<sequence length="635" mass="71084">MKLLKLEHSPAAYLADFILYGLASLALAGLLAAFCPPVLRLQSLLLALLGLFGWTLLEYLLHRFVLHGLQPFRDWHLQHHRRPTALIGIPVLLSAPLMALLVFLPALLLLDVWRAGALTLGVLVGYLLYSITHHALHHWHGMDNRWLSGRRRYHARHHGTLAQPGHYGVTSGFWDRLLGSDRQALVRGRPTPGTAKAAGLAPPRSPAAEAAGRLLQRLLRGTDADFTIRLWDGGELHFGNAGAPRFTLVCRTPAAVQALVLGHDPLRLVESYLRDDIDVEGDLFAAIGMKDLLQDNPLPWHQRLRIGLEALLLPCAGSGETLPGGYRRPVRSHTKQENRDAIAFHYDVSNAFYGLWLDAGMVYSCAYFEQPGDNLEQAQHAKLEHICRKLLLQPSEQLLDIGCGWGALIIHAARYHGVRAHGITLSRKQLELARERIARAGLEDRVTVELCDYRDLEGAARYDKIASVGMFEHVGLANLPLYFATVQRLLKPGGLFLNHGITNTREGWKTTTGTRFINRYIFPDGQLDSVGNIQRAMERADFEITDVEALRRHYALTLRHWVARLEQQHAEALQHVTEPIYRTWRLYMAASALEFEAGGLSVYQILANRRADGATSPLPLTRRHLYRAATTPRVS</sequence>
<evidence type="ECO:0000256" key="4">
    <source>
        <dbReference type="ARBA" id="ARBA00022691"/>
    </source>
</evidence>
<keyword evidence="2" id="KW-0489">Methyltransferase</keyword>
<keyword evidence="6" id="KW-0472">Membrane</keyword>
<dbReference type="GO" id="GO:0032259">
    <property type="term" value="P:methylation"/>
    <property type="evidence" value="ECO:0007669"/>
    <property type="project" value="UniProtKB-KW"/>
</dbReference>
<feature type="transmembrane region" description="Helical" evidence="6">
    <location>
        <begin position="45"/>
        <end position="65"/>
    </location>
</feature>
<dbReference type="RefSeq" id="WP_236695220.1">
    <property type="nucleotide sequence ID" value="NZ_CP101752.1"/>
</dbReference>
<dbReference type="InterPro" id="IPR020803">
    <property type="entry name" value="MeTfrase_dom"/>
</dbReference>
<comment type="similarity">
    <text evidence="1">Belongs to the CFA/CMAS family.</text>
</comment>
<dbReference type="GO" id="GO:0005506">
    <property type="term" value="F:iron ion binding"/>
    <property type="evidence" value="ECO:0007669"/>
    <property type="project" value="InterPro"/>
</dbReference>
<dbReference type="Pfam" id="PF25371">
    <property type="entry name" value="DUF7884"/>
    <property type="match status" value="1"/>
</dbReference>
<protein>
    <submittedName>
        <fullName evidence="8">Cyclopropane-fatty-acyl-phospholipid synthase</fullName>
    </submittedName>
</protein>
<dbReference type="InterPro" id="IPR057206">
    <property type="entry name" value="DUF7884"/>
</dbReference>
<dbReference type="PANTHER" id="PTHR43667">
    <property type="entry name" value="CYCLOPROPANE-FATTY-ACYL-PHOSPHOLIPID SYNTHASE"/>
    <property type="match status" value="1"/>
</dbReference>
<evidence type="ECO:0000256" key="3">
    <source>
        <dbReference type="ARBA" id="ARBA00022679"/>
    </source>
</evidence>
<keyword evidence="6" id="KW-1133">Transmembrane helix</keyword>
<dbReference type="PANTHER" id="PTHR43667:SF1">
    <property type="entry name" value="CYCLOPROPANE-FATTY-ACYL-PHOSPHOLIPID SYNTHASE"/>
    <property type="match status" value="1"/>
</dbReference>
<reference evidence="8 9" key="1">
    <citation type="submission" date="2016-10" db="EMBL/GenBank/DDBJ databases">
        <authorList>
            <person name="Varghese N."/>
            <person name="Submissions S."/>
        </authorList>
    </citation>
    <scope>NUCLEOTIDE SEQUENCE [LARGE SCALE GENOMIC DNA]</scope>
    <source>
        <strain evidence="8 9">LMG 18378</strain>
    </source>
</reference>
<keyword evidence="4" id="KW-0949">S-adenosyl-L-methionine</keyword>
<dbReference type="Proteomes" id="UP000183385">
    <property type="component" value="Unassembled WGS sequence"/>
</dbReference>
<dbReference type="InterPro" id="IPR050723">
    <property type="entry name" value="CFA/CMAS"/>
</dbReference>
<evidence type="ECO:0000313" key="9">
    <source>
        <dbReference type="Proteomes" id="UP000183385"/>
    </source>
</evidence>
<dbReference type="GO" id="GO:0016491">
    <property type="term" value="F:oxidoreductase activity"/>
    <property type="evidence" value="ECO:0007669"/>
    <property type="project" value="InterPro"/>
</dbReference>
<organism evidence="8 9">
    <name type="scientific">Pseudomonas citronellolis</name>
    <dbReference type="NCBI Taxonomy" id="53408"/>
    <lineage>
        <taxon>Bacteria</taxon>
        <taxon>Pseudomonadati</taxon>
        <taxon>Pseudomonadota</taxon>
        <taxon>Gammaproteobacteria</taxon>
        <taxon>Pseudomonadales</taxon>
        <taxon>Pseudomonadaceae</taxon>
        <taxon>Pseudomonas</taxon>
    </lineage>
</organism>
<gene>
    <name evidence="8" type="ORF">SAMN05216577_111136</name>
</gene>
<comment type="caution">
    <text evidence="8">The sequence shown here is derived from an EMBL/GenBank/DDBJ whole genome shotgun (WGS) entry which is preliminary data.</text>
</comment>
<dbReference type="Pfam" id="PF04116">
    <property type="entry name" value="FA_hydroxylase"/>
    <property type="match status" value="1"/>
</dbReference>
<evidence type="ECO:0000256" key="2">
    <source>
        <dbReference type="ARBA" id="ARBA00022603"/>
    </source>
</evidence>
<name>A0AAQ1HMP2_9PSED</name>
<dbReference type="AlphaFoldDB" id="A0AAQ1HMP2"/>
<accession>A0AAQ1HMP2</accession>
<keyword evidence="6" id="KW-0812">Transmembrane</keyword>
<keyword evidence="9" id="KW-1185">Reference proteome</keyword>
<dbReference type="Pfam" id="PF02353">
    <property type="entry name" value="CMAS"/>
    <property type="match status" value="1"/>
</dbReference>
<evidence type="ECO:0000256" key="5">
    <source>
        <dbReference type="ARBA" id="ARBA00023098"/>
    </source>
</evidence>
<dbReference type="InterPro" id="IPR006694">
    <property type="entry name" value="Fatty_acid_hydroxylase"/>
</dbReference>
<feature type="transmembrane region" description="Helical" evidence="6">
    <location>
        <begin position="112"/>
        <end position="129"/>
    </location>
</feature>
<dbReference type="SUPFAM" id="SSF53335">
    <property type="entry name" value="S-adenosyl-L-methionine-dependent methyltransferases"/>
    <property type="match status" value="1"/>
</dbReference>
<dbReference type="EMBL" id="FOLS01000011">
    <property type="protein sequence ID" value="SFC85529.1"/>
    <property type="molecule type" value="Genomic_DNA"/>
</dbReference>
<dbReference type="SMART" id="SM00828">
    <property type="entry name" value="PKS_MT"/>
    <property type="match status" value="1"/>
</dbReference>
<dbReference type="CDD" id="cd02440">
    <property type="entry name" value="AdoMet_MTases"/>
    <property type="match status" value="1"/>
</dbReference>
<feature type="transmembrane region" description="Helical" evidence="6">
    <location>
        <begin position="12"/>
        <end position="39"/>
    </location>
</feature>
<evidence type="ECO:0000259" key="7">
    <source>
        <dbReference type="SMART" id="SM00828"/>
    </source>
</evidence>
<evidence type="ECO:0000313" key="8">
    <source>
        <dbReference type="EMBL" id="SFC85529.1"/>
    </source>
</evidence>
<evidence type="ECO:0000256" key="1">
    <source>
        <dbReference type="ARBA" id="ARBA00010815"/>
    </source>
</evidence>
<dbReference type="Gene3D" id="3.40.50.150">
    <property type="entry name" value="Vaccinia Virus protein VP39"/>
    <property type="match status" value="1"/>
</dbReference>
<keyword evidence="5" id="KW-0443">Lipid metabolism</keyword>
<evidence type="ECO:0000256" key="6">
    <source>
        <dbReference type="SAM" id="Phobius"/>
    </source>
</evidence>
<dbReference type="GO" id="GO:0008610">
    <property type="term" value="P:lipid biosynthetic process"/>
    <property type="evidence" value="ECO:0007669"/>
    <property type="project" value="InterPro"/>
</dbReference>
<dbReference type="GO" id="GO:0008168">
    <property type="term" value="F:methyltransferase activity"/>
    <property type="evidence" value="ECO:0007669"/>
    <property type="project" value="UniProtKB-KW"/>
</dbReference>
<keyword evidence="3" id="KW-0808">Transferase</keyword>
<dbReference type="InterPro" id="IPR029063">
    <property type="entry name" value="SAM-dependent_MTases_sf"/>
</dbReference>
<feature type="domain" description="Polyketide synthase-like methyltransferase" evidence="7">
    <location>
        <begin position="366"/>
        <end position="617"/>
    </location>
</feature>
<feature type="transmembrane region" description="Helical" evidence="6">
    <location>
        <begin position="85"/>
        <end position="106"/>
    </location>
</feature>
<proteinExistence type="inferred from homology"/>